<evidence type="ECO:0000313" key="2">
    <source>
        <dbReference type="Proteomes" id="UP000198651"/>
    </source>
</evidence>
<protein>
    <submittedName>
        <fullName evidence="1">Uncharacterized protein</fullName>
    </submittedName>
</protein>
<reference evidence="2" key="1">
    <citation type="submission" date="2015-11" db="EMBL/GenBank/DDBJ databases">
        <authorList>
            <person name="Seth-Smith H.M.B."/>
        </authorList>
    </citation>
    <scope>NUCLEOTIDE SEQUENCE [LARGE SCALE GENOMIC DNA]</scope>
    <source>
        <strain evidence="2">2013Ark11</strain>
    </source>
</reference>
<dbReference type="AlphaFoldDB" id="A0A0S4M1P3"/>
<proteinExistence type="predicted"/>
<dbReference type="OrthoDB" id="9974867at2"/>
<organism evidence="1 2">
    <name type="scientific">Candidatus Ichthyocystis hellenicum</name>
    <dbReference type="NCBI Taxonomy" id="1561003"/>
    <lineage>
        <taxon>Bacteria</taxon>
        <taxon>Pseudomonadati</taxon>
        <taxon>Pseudomonadota</taxon>
        <taxon>Betaproteobacteria</taxon>
        <taxon>Burkholderiales</taxon>
        <taxon>Candidatus Ichthyocystis</taxon>
    </lineage>
</organism>
<name>A0A0S4M1P3_9BURK</name>
<dbReference type="RefSeq" id="WP_092343530.1">
    <property type="nucleotide sequence ID" value="NZ_LN906597.1"/>
</dbReference>
<dbReference type="Proteomes" id="UP000198651">
    <property type="component" value="Chromosome I"/>
</dbReference>
<evidence type="ECO:0000313" key="1">
    <source>
        <dbReference type="EMBL" id="CUT17689.1"/>
    </source>
</evidence>
<dbReference type="EMBL" id="LN906597">
    <property type="protein sequence ID" value="CUT17689.1"/>
    <property type="molecule type" value="Genomic_DNA"/>
</dbReference>
<gene>
    <name evidence="1" type="ORF">Ark11_0866</name>
</gene>
<keyword evidence="2" id="KW-1185">Reference proteome</keyword>
<sequence>MYNLNYSVSNDYFDRDDFCWPCVNTDDPCCSRFISTDVVNVGFYTSSKYLCDWSVQAVNSEAILEFCEANFLQLYVTKCGCRLTKSFLSVVNGHKSEFIEKVDSILVELILSFDHLKCLDDNHTNKIELMSKICSSFSRCAYDLRYRCIDILRHDIIPLTIRNIFDSNVVDGDYERKMTYPEMEQLFLYFFSTLEKLVEVKIIKYWNDFCAENKSLLSSIIDIDYSNPFICAYHFDGIGIHDITHPAAFSNKFSVYISFMAIAVIDKMIDIFVRKCDDVLKEVVHYKCSYICNYSSNIDCDLRRLGNELSDKFKILIEKEFNEKVVNERFKDSISNFLNVLVIWRENESVEIDRALIVDNIIDYMKNMLMDRSNNNVSDVVMSFRGLKVRCGKRFSSDWKCKFGFKIHPEDSSKILSIRSKFADKSRAIVKNKFYEMIKEEYKFSDGTTVGIVGWDEISENMFPVAQETIRCFVEAERKELLELLSNIRIFDDGSIFDGSSYGTRSATSEEMDKIFKHSVENIYNCSRDLFSKVWKNLINSEKVGVLRSMGYGGQLNGECSPGAPSYAVQSNTTGFYSIPVELAEKNCSVFSILGLNILPEDYNLILGIRRKFSVKIRSNVAKILSDTLRNRIIFPSGGVIRCSRRCYIYGELFDMAVELFGFIVEGESEELGRILSTLHVADINSGNYVFRMTTDHERENFITRSRKIAYARLKSQIRSLWAKVFDKVKYCGRDEDCEIGGVCTLLDKIKCKCNTGIVNFNNKCMGVIRSEIFNKFSEMIKNKYEFDDGTTVSNNSSWFEVGDKLNPVASDYVKRIMESEVDELKAIVNISYVVIDFKVIRKLTDRENYVISSDVMYYIYTASKKLFEVIWGNVIDSLAVESIGVDCCLEIGNSDDKCSFVKLSSIGFRDLIDVDKSKFDNVRLEFLGVLGPMVNEVIDSLALNRDLSLTCIGDVSSCVFDIVSRRSHHLLKELCFLDKAESLLLTAQVVMGCGDSRFITDVESKFILKEFMDSIDHDIDCLVKKRINKFKDLFFFNDAENDVGRCKYHYDLKLDIVADAVKSVFYDHSYAKKQC</sequence>
<accession>A0A0S4M1P3</accession>